<dbReference type="RefSeq" id="WP_192461833.1">
    <property type="nucleotide sequence ID" value="NZ_JACYFJ010000002.1"/>
</dbReference>
<keyword evidence="2 4" id="KW-1133">Transmembrane helix</keyword>
<proteinExistence type="predicted"/>
<keyword evidence="3 4" id="KW-0472">Membrane</keyword>
<evidence type="ECO:0000256" key="3">
    <source>
        <dbReference type="ARBA" id="ARBA00023136"/>
    </source>
</evidence>
<feature type="transmembrane region" description="Helical" evidence="4">
    <location>
        <begin position="373"/>
        <end position="391"/>
    </location>
</feature>
<name>A0ABV8JRZ5_9FLAO</name>
<feature type="transmembrane region" description="Helical" evidence="4">
    <location>
        <begin position="285"/>
        <end position="303"/>
    </location>
</feature>
<evidence type="ECO:0000256" key="2">
    <source>
        <dbReference type="ARBA" id="ARBA00022989"/>
    </source>
</evidence>
<dbReference type="Pfam" id="PF07690">
    <property type="entry name" value="MFS_1"/>
    <property type="match status" value="1"/>
</dbReference>
<keyword evidence="6" id="KW-1185">Reference proteome</keyword>
<feature type="transmembrane region" description="Helical" evidence="4">
    <location>
        <begin position="16"/>
        <end position="35"/>
    </location>
</feature>
<evidence type="ECO:0000313" key="6">
    <source>
        <dbReference type="Proteomes" id="UP001595814"/>
    </source>
</evidence>
<keyword evidence="1 4" id="KW-0812">Transmembrane</keyword>
<feature type="transmembrane region" description="Helical" evidence="4">
    <location>
        <begin position="251"/>
        <end position="273"/>
    </location>
</feature>
<dbReference type="Gene3D" id="1.20.1250.20">
    <property type="entry name" value="MFS general substrate transporter like domains"/>
    <property type="match status" value="2"/>
</dbReference>
<feature type="transmembrane region" description="Helical" evidence="4">
    <location>
        <begin position="84"/>
        <end position="102"/>
    </location>
</feature>
<feature type="transmembrane region" description="Helical" evidence="4">
    <location>
        <begin position="173"/>
        <end position="191"/>
    </location>
</feature>
<reference evidence="6" key="1">
    <citation type="journal article" date="2019" name="Int. J. Syst. Evol. Microbiol.">
        <title>The Global Catalogue of Microorganisms (GCM) 10K type strain sequencing project: providing services to taxonomists for standard genome sequencing and annotation.</title>
        <authorList>
            <consortium name="The Broad Institute Genomics Platform"/>
            <consortium name="The Broad Institute Genome Sequencing Center for Infectious Disease"/>
            <person name="Wu L."/>
            <person name="Ma J."/>
        </authorList>
    </citation>
    <scope>NUCLEOTIDE SEQUENCE [LARGE SCALE GENOMIC DNA]</scope>
    <source>
        <strain evidence="6">CECT 7477</strain>
    </source>
</reference>
<feature type="transmembrane region" description="Helical" evidence="4">
    <location>
        <begin position="140"/>
        <end position="161"/>
    </location>
</feature>
<comment type="caution">
    <text evidence="5">The sequence shown here is derived from an EMBL/GenBank/DDBJ whole genome shotgun (WGS) entry which is preliminary data.</text>
</comment>
<dbReference type="SUPFAM" id="SSF103473">
    <property type="entry name" value="MFS general substrate transporter"/>
    <property type="match status" value="1"/>
</dbReference>
<evidence type="ECO:0000313" key="5">
    <source>
        <dbReference type="EMBL" id="MFC4097124.1"/>
    </source>
</evidence>
<feature type="transmembrane region" description="Helical" evidence="4">
    <location>
        <begin position="55"/>
        <end position="77"/>
    </location>
</feature>
<dbReference type="EMBL" id="JBHSAW010000010">
    <property type="protein sequence ID" value="MFC4097124.1"/>
    <property type="molecule type" value="Genomic_DNA"/>
</dbReference>
<dbReference type="InterPro" id="IPR036259">
    <property type="entry name" value="MFS_trans_sf"/>
</dbReference>
<feature type="transmembrane region" description="Helical" evidence="4">
    <location>
        <begin position="108"/>
        <end position="128"/>
    </location>
</feature>
<dbReference type="PANTHER" id="PTHR23521">
    <property type="entry name" value="TRANSPORTER MFS SUPERFAMILY"/>
    <property type="match status" value="1"/>
</dbReference>
<protein>
    <submittedName>
        <fullName evidence="5">Nitrate/nitrite transporter</fullName>
    </submittedName>
</protein>
<evidence type="ECO:0000256" key="1">
    <source>
        <dbReference type="ARBA" id="ARBA00022692"/>
    </source>
</evidence>
<organism evidence="5 6">
    <name type="scientific">Euzebyella saccharophila</name>
    <dbReference type="NCBI Taxonomy" id="679664"/>
    <lineage>
        <taxon>Bacteria</taxon>
        <taxon>Pseudomonadati</taxon>
        <taxon>Bacteroidota</taxon>
        <taxon>Flavobacteriia</taxon>
        <taxon>Flavobacteriales</taxon>
        <taxon>Flavobacteriaceae</taxon>
        <taxon>Euzebyella</taxon>
    </lineage>
</organism>
<sequence length="397" mass="43592">MKSVLLKNYHLKPKPYILPIIIIAQFACTSVWFAGNSIVTELAQATGFGEELKGYILSSVQFGFILGTLTFALLMIADRFSPSRVFLFSALLAALCNVSLLLPELSKMVLLSARFGTGFFLAGIYPIGMKIATDYYESGLGKALGYLVGALVFGKSLPYFIKSLDLASYTSVVQYTSGFTVAGGILLWALVPDGPFRKQSKKLNLKAGPDLFKITSYRKAAFGYFGHMWELYAFWAFIPFAMYSYLKMNQITLPVSVLSAVAIAIGGVSCIFGGYLSQSYSSKKVAYFSLWISGLCCLLSPFIFFLPTWIFMLFFGIWGMAVTADSPQFSSMVASTVTSEMKGTALVLVNCIGFAISIFSIELLSYLTTVIPAYFVFLVLALGPIFGLLQFRKMQTN</sequence>
<dbReference type="InterPro" id="IPR011701">
    <property type="entry name" value="MFS"/>
</dbReference>
<feature type="transmembrane region" description="Helical" evidence="4">
    <location>
        <begin position="345"/>
        <end position="367"/>
    </location>
</feature>
<evidence type="ECO:0000256" key="4">
    <source>
        <dbReference type="SAM" id="Phobius"/>
    </source>
</evidence>
<accession>A0ABV8JRZ5</accession>
<dbReference type="Proteomes" id="UP001595814">
    <property type="component" value="Unassembled WGS sequence"/>
</dbReference>
<dbReference type="PANTHER" id="PTHR23521:SF3">
    <property type="entry name" value="MFS TRANSPORTER"/>
    <property type="match status" value="1"/>
</dbReference>
<gene>
    <name evidence="5" type="ORF">ACFOUT_14635</name>
</gene>
<feature type="transmembrane region" description="Helical" evidence="4">
    <location>
        <begin position="221"/>
        <end position="245"/>
    </location>
</feature>